<evidence type="ECO:0000313" key="4">
    <source>
        <dbReference type="Proteomes" id="UP000069272"/>
    </source>
</evidence>
<dbReference type="Pfam" id="PF00096">
    <property type="entry name" value="zf-C2H2"/>
    <property type="match status" value="4"/>
</dbReference>
<evidence type="ECO:0000313" key="3">
    <source>
        <dbReference type="EnsemblMetazoa" id="AALB009832-PA"/>
    </source>
</evidence>
<dbReference type="InterPro" id="IPR036236">
    <property type="entry name" value="Znf_C2H2_sf"/>
</dbReference>
<dbReference type="PROSITE" id="PS50157">
    <property type="entry name" value="ZINC_FINGER_C2H2_2"/>
    <property type="match status" value="5"/>
</dbReference>
<dbReference type="PANTHER" id="PTHR16515:SF37">
    <property type="entry name" value="PR DOMAIN ZINC FINGER PROTEIN 2"/>
    <property type="match status" value="1"/>
</dbReference>
<dbReference type="GO" id="GO:0010468">
    <property type="term" value="P:regulation of gene expression"/>
    <property type="evidence" value="ECO:0007669"/>
    <property type="project" value="TreeGrafter"/>
</dbReference>
<dbReference type="EnsemblMetazoa" id="AALB009832-RA">
    <property type="protein sequence ID" value="AALB009832-PA"/>
    <property type="gene ID" value="AALB009832"/>
</dbReference>
<evidence type="ECO:0000256" key="1">
    <source>
        <dbReference type="SAM" id="MobiDB-lite"/>
    </source>
</evidence>
<accession>A0A182FTF2</accession>
<dbReference type="OrthoDB" id="7736123at2759"/>
<dbReference type="VEuPathDB" id="VectorBase:AALB20_038109"/>
<dbReference type="Gene3D" id="3.30.160.60">
    <property type="entry name" value="Classic Zinc Finger"/>
    <property type="match status" value="3"/>
</dbReference>
<feature type="domain" description="C2H2-type" evidence="2">
    <location>
        <begin position="130"/>
        <end position="157"/>
    </location>
</feature>
<feature type="region of interest" description="Disordered" evidence="1">
    <location>
        <begin position="1"/>
        <end position="21"/>
    </location>
</feature>
<dbReference type="GO" id="GO:0005634">
    <property type="term" value="C:nucleus"/>
    <property type="evidence" value="ECO:0007669"/>
    <property type="project" value="TreeGrafter"/>
</dbReference>
<sequence>MQRECSEDNGDEDGEISDISEDSVEFEEELGLLVAQLEKEVQTNVCCSPESYDAIILESAKGPTIRCLEVELPQYTCQSCTKTFHELKHLVRHIETHNRWRFRCELCGAYLKTQSSLHKHRQRHSVEKRHRCEICWKGFSTSDDLQVHRKLHQGPNPRYRCEICGKDFGRVYTLRDHMKLHDPEPEHRCERCSKIFPKRRQLLLHARTHLVQDSLDSALPGQAGA</sequence>
<dbReference type="VEuPathDB" id="VectorBase:AALB009832"/>
<keyword evidence="4" id="KW-1185">Reference proteome</keyword>
<reference evidence="3 4" key="1">
    <citation type="journal article" date="2017" name="G3 (Bethesda)">
        <title>The Physical Genome Mapping of Anopheles albimanus Corrected Scaffold Misassemblies and Identified Interarm Rearrangements in Genus Anopheles.</title>
        <authorList>
            <person name="Artemov G.N."/>
            <person name="Peery A.N."/>
            <person name="Jiang X."/>
            <person name="Tu Z."/>
            <person name="Stegniy V.N."/>
            <person name="Sharakhova M.V."/>
            <person name="Sharakhov I.V."/>
        </authorList>
    </citation>
    <scope>NUCLEOTIDE SEQUENCE [LARGE SCALE GENOMIC DNA]</scope>
    <source>
        <strain evidence="3 4">ALBI9_A</strain>
    </source>
</reference>
<dbReference type="KEGG" id="aali:118467283"/>
<dbReference type="AlphaFoldDB" id="A0A182FTF2"/>
<feature type="domain" description="C2H2-type" evidence="2">
    <location>
        <begin position="102"/>
        <end position="129"/>
    </location>
</feature>
<dbReference type="PROSITE" id="PS00028">
    <property type="entry name" value="ZINC_FINGER_C2H2_1"/>
    <property type="match status" value="5"/>
</dbReference>
<dbReference type="GeneID" id="118467283"/>
<feature type="compositionally biased region" description="Acidic residues" evidence="1">
    <location>
        <begin position="7"/>
        <end position="21"/>
    </location>
</feature>
<protein>
    <recommendedName>
        <fullName evidence="2">C2H2-type domain-containing protein</fullName>
    </recommendedName>
</protein>
<feature type="domain" description="C2H2-type" evidence="2">
    <location>
        <begin position="187"/>
        <end position="214"/>
    </location>
</feature>
<dbReference type="RefSeq" id="XP_035793482.1">
    <property type="nucleotide sequence ID" value="XM_035937589.1"/>
</dbReference>
<organism evidence="3 4">
    <name type="scientific">Anopheles albimanus</name>
    <name type="common">New world malaria mosquito</name>
    <dbReference type="NCBI Taxonomy" id="7167"/>
    <lineage>
        <taxon>Eukaryota</taxon>
        <taxon>Metazoa</taxon>
        <taxon>Ecdysozoa</taxon>
        <taxon>Arthropoda</taxon>
        <taxon>Hexapoda</taxon>
        <taxon>Insecta</taxon>
        <taxon>Pterygota</taxon>
        <taxon>Neoptera</taxon>
        <taxon>Endopterygota</taxon>
        <taxon>Diptera</taxon>
        <taxon>Nematocera</taxon>
        <taxon>Culicoidea</taxon>
        <taxon>Culicidae</taxon>
        <taxon>Anophelinae</taxon>
        <taxon>Anopheles</taxon>
    </lineage>
</organism>
<dbReference type="Proteomes" id="UP000069272">
    <property type="component" value="Chromosome 3R"/>
</dbReference>
<reference evidence="3" key="2">
    <citation type="submission" date="2022-08" db="UniProtKB">
        <authorList>
            <consortium name="EnsemblMetazoa"/>
        </authorList>
    </citation>
    <scope>IDENTIFICATION</scope>
    <source>
        <strain evidence="3">STECLA/ALBI9_A</strain>
    </source>
</reference>
<dbReference type="InterPro" id="IPR013087">
    <property type="entry name" value="Znf_C2H2_type"/>
</dbReference>
<dbReference type="SMART" id="SM00355">
    <property type="entry name" value="ZnF_C2H2"/>
    <property type="match status" value="5"/>
</dbReference>
<feature type="domain" description="C2H2-type" evidence="2">
    <location>
        <begin position="75"/>
        <end position="102"/>
    </location>
</feature>
<evidence type="ECO:0000259" key="2">
    <source>
        <dbReference type="PROSITE" id="PS50157"/>
    </source>
</evidence>
<dbReference type="SUPFAM" id="SSF57667">
    <property type="entry name" value="beta-beta-alpha zinc fingers"/>
    <property type="match status" value="3"/>
</dbReference>
<dbReference type="InterPro" id="IPR050331">
    <property type="entry name" value="Zinc_finger"/>
</dbReference>
<dbReference type="STRING" id="7167.A0A182FTF2"/>
<feature type="domain" description="C2H2-type" evidence="2">
    <location>
        <begin position="159"/>
        <end position="186"/>
    </location>
</feature>
<dbReference type="PANTHER" id="PTHR16515">
    <property type="entry name" value="PR DOMAIN ZINC FINGER PROTEIN"/>
    <property type="match status" value="1"/>
</dbReference>
<proteinExistence type="predicted"/>
<name>A0A182FTF2_ANOAL</name>